<proteinExistence type="predicted"/>
<keyword evidence="1" id="KW-0285">Flavoprotein</keyword>
<evidence type="ECO:0000256" key="1">
    <source>
        <dbReference type="ARBA" id="ARBA00022630"/>
    </source>
</evidence>
<dbReference type="Pfam" id="PF11794">
    <property type="entry name" value="HpaB_N"/>
    <property type="match status" value="1"/>
</dbReference>
<feature type="domain" description="HpaB/PvcC/4-BUDH N-terminal" evidence="5">
    <location>
        <begin position="8"/>
        <end position="174"/>
    </location>
</feature>
<protein>
    <recommendedName>
        <fullName evidence="7">HpaB/PvcC/4-BUDH N-terminal domain-containing protein</fullName>
    </recommendedName>
</protein>
<dbReference type="InterPro" id="IPR036250">
    <property type="entry name" value="AcylCo_DH-like_C"/>
</dbReference>
<dbReference type="InterPro" id="IPR004925">
    <property type="entry name" value="HpaB/PvcC/4-BUDH"/>
</dbReference>
<evidence type="ECO:0000256" key="3">
    <source>
        <dbReference type="ARBA" id="ARBA00023002"/>
    </source>
</evidence>
<evidence type="ECO:0000259" key="5">
    <source>
        <dbReference type="Pfam" id="PF11794"/>
    </source>
</evidence>
<keyword evidence="2" id="KW-0274">FAD</keyword>
<comment type="caution">
    <text evidence="6">The sequence shown here is derived from an EMBL/GenBank/DDBJ whole genome shotgun (WGS) entry which is preliminary data.</text>
</comment>
<gene>
    <name evidence="6" type="ORF">S01H1_50860</name>
</gene>
<dbReference type="Gene3D" id="1.20.140.10">
    <property type="entry name" value="Butyryl-CoA Dehydrogenase, subunit A, domain 3"/>
    <property type="match status" value="1"/>
</dbReference>
<accession>X0W1J1</accession>
<dbReference type="EMBL" id="BARS01032789">
    <property type="protein sequence ID" value="GAG18493.1"/>
    <property type="molecule type" value="Genomic_DNA"/>
</dbReference>
<keyword evidence="3" id="KW-0560">Oxidoreductase</keyword>
<dbReference type="SUPFAM" id="SSF47203">
    <property type="entry name" value="Acyl-CoA dehydrogenase C-terminal domain-like"/>
    <property type="match status" value="1"/>
</dbReference>
<dbReference type="InterPro" id="IPR046373">
    <property type="entry name" value="Acyl-CoA_Oxase/DH_mid-dom_sf"/>
</dbReference>
<dbReference type="AlphaFoldDB" id="X0W1J1"/>
<evidence type="ECO:0008006" key="7">
    <source>
        <dbReference type="Google" id="ProtNLM"/>
    </source>
</evidence>
<evidence type="ECO:0000313" key="6">
    <source>
        <dbReference type="EMBL" id="GAG18493.1"/>
    </source>
</evidence>
<organism evidence="6">
    <name type="scientific">marine sediment metagenome</name>
    <dbReference type="NCBI Taxonomy" id="412755"/>
    <lineage>
        <taxon>unclassified sequences</taxon>
        <taxon>metagenomes</taxon>
        <taxon>ecological metagenomes</taxon>
    </lineage>
</organism>
<dbReference type="InterPro" id="IPR024674">
    <property type="entry name" value="HpaB/PvcC/4-BUDH_N"/>
</dbReference>
<dbReference type="Gene3D" id="2.40.110.10">
    <property type="entry name" value="Butyryl-CoA Dehydrogenase, subunit A, domain 2"/>
    <property type="match status" value="1"/>
</dbReference>
<evidence type="ECO:0000259" key="4">
    <source>
        <dbReference type="Pfam" id="PF03241"/>
    </source>
</evidence>
<dbReference type="PANTHER" id="PTHR36117:SF3">
    <property type="entry name" value="4-HYDROXYPHENYLACETATE 3-MONOOXYGENASE-RELATED"/>
    <property type="match status" value="1"/>
</dbReference>
<feature type="non-terminal residue" evidence="6">
    <location>
        <position position="260"/>
    </location>
</feature>
<feature type="domain" description="HpaB/PvcC/4-BUDH C-terminal" evidence="4">
    <location>
        <begin position="184"/>
        <end position="258"/>
    </location>
</feature>
<dbReference type="GO" id="GO:0016627">
    <property type="term" value="F:oxidoreductase activity, acting on the CH-CH group of donors"/>
    <property type="evidence" value="ECO:0007669"/>
    <property type="project" value="InterPro"/>
</dbReference>
<sequence>LTGGLPFGKDVGTDAMYAIMTTAQRMGKPEYLERARSYLEHLRKNDLNLCGAITDVKGDRSKPPAQQAHPDYYVHVVDRNKDGIVVRGAKIHITGAPVANDILVLPTRQMRENEGDYSVAFAIPANTKGITMVCRPSRGERGPSEFPAALPVRGLVEAMIIFDDVLVPWERVFMCGEWQFSMLLAYTFATYHRFTAVSYKIPIVELLAGCAVAMAEMNGIERVGHIRAKLVDIAAYVETLKALATAAIKSPVMHGDLAVP</sequence>
<dbReference type="Pfam" id="PF03241">
    <property type="entry name" value="HpaB"/>
    <property type="match status" value="1"/>
</dbReference>
<feature type="non-terminal residue" evidence="6">
    <location>
        <position position="1"/>
    </location>
</feature>
<dbReference type="SUPFAM" id="SSF56645">
    <property type="entry name" value="Acyl-CoA dehydrogenase NM domain-like"/>
    <property type="match status" value="1"/>
</dbReference>
<dbReference type="PANTHER" id="PTHR36117">
    <property type="entry name" value="4-HYDROXYPHENYLACETATE 3-MONOOXYGENASE-RELATED"/>
    <property type="match status" value="1"/>
</dbReference>
<dbReference type="InterPro" id="IPR009100">
    <property type="entry name" value="AcylCoA_DH/oxidase_NM_dom_sf"/>
</dbReference>
<name>X0W1J1_9ZZZZ</name>
<dbReference type="InterPro" id="IPR024719">
    <property type="entry name" value="HpaB/PvcC/4-BUDH_C"/>
</dbReference>
<reference evidence="6" key="1">
    <citation type="journal article" date="2014" name="Front. Microbiol.">
        <title>High frequency of phylogenetically diverse reductive dehalogenase-homologous genes in deep subseafloor sedimentary metagenomes.</title>
        <authorList>
            <person name="Kawai M."/>
            <person name="Futagami T."/>
            <person name="Toyoda A."/>
            <person name="Takaki Y."/>
            <person name="Nishi S."/>
            <person name="Hori S."/>
            <person name="Arai W."/>
            <person name="Tsubouchi T."/>
            <person name="Morono Y."/>
            <person name="Uchiyama I."/>
            <person name="Ito T."/>
            <person name="Fujiyama A."/>
            <person name="Inagaki F."/>
            <person name="Takami H."/>
        </authorList>
    </citation>
    <scope>NUCLEOTIDE SEQUENCE</scope>
    <source>
        <strain evidence="6">Expedition CK06-06</strain>
    </source>
</reference>
<evidence type="ECO:0000256" key="2">
    <source>
        <dbReference type="ARBA" id="ARBA00022827"/>
    </source>
</evidence>